<evidence type="ECO:0000259" key="2">
    <source>
        <dbReference type="SMART" id="SM00717"/>
    </source>
</evidence>
<dbReference type="Proteomes" id="UP001152622">
    <property type="component" value="Chromosome 16"/>
</dbReference>
<dbReference type="Gene3D" id="1.10.10.60">
    <property type="entry name" value="Homeodomain-like"/>
    <property type="match status" value="1"/>
</dbReference>
<organism evidence="3 4">
    <name type="scientific">Synaphobranchus kaupii</name>
    <name type="common">Kaup's arrowtooth eel</name>
    <dbReference type="NCBI Taxonomy" id="118154"/>
    <lineage>
        <taxon>Eukaryota</taxon>
        <taxon>Metazoa</taxon>
        <taxon>Chordata</taxon>
        <taxon>Craniata</taxon>
        <taxon>Vertebrata</taxon>
        <taxon>Euteleostomi</taxon>
        <taxon>Actinopterygii</taxon>
        <taxon>Neopterygii</taxon>
        <taxon>Teleostei</taxon>
        <taxon>Anguilliformes</taxon>
        <taxon>Synaphobranchidae</taxon>
        <taxon>Synaphobranchus</taxon>
    </lineage>
</organism>
<feature type="compositionally biased region" description="Basic and acidic residues" evidence="1">
    <location>
        <begin position="10"/>
        <end position="45"/>
    </location>
</feature>
<reference evidence="3" key="1">
    <citation type="journal article" date="2023" name="Science">
        <title>Genome structures resolve the early diversification of teleost fishes.</title>
        <authorList>
            <person name="Parey E."/>
            <person name="Louis A."/>
            <person name="Montfort J."/>
            <person name="Bouchez O."/>
            <person name="Roques C."/>
            <person name="Iampietro C."/>
            <person name="Lluch J."/>
            <person name="Castinel A."/>
            <person name="Donnadieu C."/>
            <person name="Desvignes T."/>
            <person name="Floi Bucao C."/>
            <person name="Jouanno E."/>
            <person name="Wen M."/>
            <person name="Mejri S."/>
            <person name="Dirks R."/>
            <person name="Jansen H."/>
            <person name="Henkel C."/>
            <person name="Chen W.J."/>
            <person name="Zahm M."/>
            <person name="Cabau C."/>
            <person name="Klopp C."/>
            <person name="Thompson A.W."/>
            <person name="Robinson-Rechavi M."/>
            <person name="Braasch I."/>
            <person name="Lecointre G."/>
            <person name="Bobe J."/>
            <person name="Postlethwait J.H."/>
            <person name="Berthelot C."/>
            <person name="Roest Crollius H."/>
            <person name="Guiguen Y."/>
        </authorList>
    </citation>
    <scope>NUCLEOTIDE SEQUENCE</scope>
    <source>
        <strain evidence="3">WJC10195</strain>
    </source>
</reference>
<name>A0A9Q1EJI8_SYNKA</name>
<dbReference type="EMBL" id="JAINUF010000016">
    <property type="protein sequence ID" value="KAJ8339968.1"/>
    <property type="molecule type" value="Genomic_DNA"/>
</dbReference>
<gene>
    <name evidence="3" type="ORF">SKAU_G00346010</name>
</gene>
<dbReference type="SMART" id="SM00717">
    <property type="entry name" value="SANT"/>
    <property type="match status" value="1"/>
</dbReference>
<dbReference type="GO" id="GO:0070197">
    <property type="term" value="P:meiotic attachment of telomere to nuclear envelope"/>
    <property type="evidence" value="ECO:0007669"/>
    <property type="project" value="InterPro"/>
</dbReference>
<evidence type="ECO:0000256" key="1">
    <source>
        <dbReference type="SAM" id="MobiDB-lite"/>
    </source>
</evidence>
<proteinExistence type="predicted"/>
<dbReference type="OrthoDB" id="608866at2759"/>
<keyword evidence="4" id="KW-1185">Reference proteome</keyword>
<dbReference type="GO" id="GO:0007129">
    <property type="term" value="P:homologous chromosome pairing at meiosis"/>
    <property type="evidence" value="ECO:0007669"/>
    <property type="project" value="TreeGrafter"/>
</dbReference>
<dbReference type="InterPro" id="IPR009057">
    <property type="entry name" value="Homeodomain-like_sf"/>
</dbReference>
<dbReference type="PANTHER" id="PTHR14014:SF0">
    <property type="entry name" value="TELOMERE REPEATS-BINDING BOUQUET FORMATION PROTEIN 1"/>
    <property type="match status" value="1"/>
</dbReference>
<dbReference type="SUPFAM" id="SSF46689">
    <property type="entry name" value="Homeodomain-like"/>
    <property type="match status" value="1"/>
</dbReference>
<dbReference type="PANTHER" id="PTHR14014">
    <property type="entry name" value="TELOMERE REPEATS-BINDING BOUQUET FORMATION PROTEIN 1"/>
    <property type="match status" value="1"/>
</dbReference>
<protein>
    <recommendedName>
        <fullName evidence="2">Myb-like domain-containing protein</fullName>
    </recommendedName>
</protein>
<feature type="domain" description="Myb-like" evidence="2">
    <location>
        <begin position="41"/>
        <end position="92"/>
    </location>
</feature>
<sequence length="108" mass="12409">MYPVQTTDSTLDKSAYHRDGSTSEKRQESRHGDERASSRRERKNFTQEEVQYLLDGVKRLGPCWNSVLWSYPFQKGRTNVDLAKKFTSLAGKFPFKMSQEDAEGSPEA</sequence>
<dbReference type="InterPro" id="IPR001005">
    <property type="entry name" value="SANT/Myb"/>
</dbReference>
<dbReference type="InterPro" id="IPR042359">
    <property type="entry name" value="TERB1"/>
</dbReference>
<evidence type="ECO:0000313" key="3">
    <source>
        <dbReference type="EMBL" id="KAJ8339968.1"/>
    </source>
</evidence>
<feature type="region of interest" description="Disordered" evidence="1">
    <location>
        <begin position="1"/>
        <end position="45"/>
    </location>
</feature>
<comment type="caution">
    <text evidence="3">The sequence shown here is derived from an EMBL/GenBank/DDBJ whole genome shotgun (WGS) entry which is preliminary data.</text>
</comment>
<accession>A0A9Q1EJI8</accession>
<evidence type="ECO:0000313" key="4">
    <source>
        <dbReference type="Proteomes" id="UP001152622"/>
    </source>
</evidence>
<dbReference type="Pfam" id="PF00249">
    <property type="entry name" value="Myb_DNA-binding"/>
    <property type="match status" value="1"/>
</dbReference>
<dbReference type="AlphaFoldDB" id="A0A9Q1EJI8"/>